<name>A0A1V0SIS7_9VIRU</name>
<evidence type="ECO:0000313" key="1">
    <source>
        <dbReference type="EMBL" id="ARF11625.1"/>
    </source>
</evidence>
<sequence length="90" mass="10499">MSIVYCVYTVYPNDDGWPDYSLFSICTTMDKCNELINKYKPLKCSKPIHSSMNESNNYTYIGNREDCNHNYLYGFGGYIIEETELDKPLI</sequence>
<gene>
    <name evidence="1" type="ORF">Klosneuvirus_2_61</name>
</gene>
<protein>
    <submittedName>
        <fullName evidence="1">Uncharacterized protein</fullName>
    </submittedName>
</protein>
<dbReference type="EMBL" id="KY684109">
    <property type="protein sequence ID" value="ARF11625.1"/>
    <property type="molecule type" value="Genomic_DNA"/>
</dbReference>
<organism evidence="1">
    <name type="scientific">Klosneuvirus KNV1</name>
    <dbReference type="NCBI Taxonomy" id="1977640"/>
    <lineage>
        <taxon>Viruses</taxon>
        <taxon>Varidnaviria</taxon>
        <taxon>Bamfordvirae</taxon>
        <taxon>Nucleocytoviricota</taxon>
        <taxon>Megaviricetes</taxon>
        <taxon>Imitervirales</taxon>
        <taxon>Mimiviridae</taxon>
        <taxon>Klosneuvirinae</taxon>
        <taxon>Klosneuvirus</taxon>
    </lineage>
</organism>
<accession>A0A1V0SIS7</accession>
<reference evidence="1" key="1">
    <citation type="journal article" date="2017" name="Science">
        <title>Giant viruses with an expanded complement of translation system components.</title>
        <authorList>
            <person name="Schulz F."/>
            <person name="Yutin N."/>
            <person name="Ivanova N.N."/>
            <person name="Ortega D.R."/>
            <person name="Lee T.K."/>
            <person name="Vierheilig J."/>
            <person name="Daims H."/>
            <person name="Horn M."/>
            <person name="Wagner M."/>
            <person name="Jensen G.J."/>
            <person name="Kyrpides N.C."/>
            <person name="Koonin E.V."/>
            <person name="Woyke T."/>
        </authorList>
    </citation>
    <scope>NUCLEOTIDE SEQUENCE</scope>
    <source>
        <strain evidence="1">KNV1</strain>
    </source>
</reference>
<proteinExistence type="predicted"/>